<dbReference type="AlphaFoldDB" id="A0A0T5ZYH0"/>
<comment type="caution">
    <text evidence="1">The sequence shown here is derived from an EMBL/GenBank/DDBJ whole genome shotgun (WGS) entry which is preliminary data.</text>
</comment>
<sequence>MSRVVPCWVRNRGRQRERQRPLHIGQRIRHESGVTVEIVNGQFLGGYGRISNFWHWREVLPDGRFGRKGHGYGFVKNGVLTGGEWE</sequence>
<dbReference type="STRING" id="1576480.XU08_C0001G0236"/>
<protein>
    <submittedName>
        <fullName evidence="1">Uncharacterized protein</fullName>
    </submittedName>
</protein>
<evidence type="ECO:0000313" key="1">
    <source>
        <dbReference type="EMBL" id="KRT67824.1"/>
    </source>
</evidence>
<dbReference type="Proteomes" id="UP000051297">
    <property type="component" value="Unassembled WGS sequence"/>
</dbReference>
<gene>
    <name evidence="1" type="ORF">XU08_C0001G0236</name>
</gene>
<accession>A0A0T5ZYH0</accession>
<reference evidence="1 2" key="1">
    <citation type="submission" date="2015-05" db="EMBL/GenBank/DDBJ databases">
        <title>Critical biogeochemical functions in the subsurface are associated with bacteria from new phyla and little studied lineages.</title>
        <authorList>
            <person name="Hug L.A."/>
            <person name="Thomas B.C."/>
            <person name="Sharon I."/>
            <person name="Brown C.T."/>
            <person name="Sharma R."/>
            <person name="Hettich R.L."/>
            <person name="Wilkins M.J."/>
            <person name="Williams K.H."/>
            <person name="Singh A."/>
            <person name="Banfield J.F."/>
        </authorList>
    </citation>
    <scope>NUCLEOTIDE SEQUENCE [LARGE SCALE GENOMIC DNA]</scope>
    <source>
        <strain evidence="1">CSP1-7</strain>
    </source>
</reference>
<proteinExistence type="predicted"/>
<name>A0A0T5ZYH0_UNCKA</name>
<organism evidence="1 2">
    <name type="scientific">candidate division WWE3 bacterium CSP1-7</name>
    <dbReference type="NCBI Taxonomy" id="1576480"/>
    <lineage>
        <taxon>Bacteria</taxon>
        <taxon>Katanobacteria</taxon>
    </lineage>
</organism>
<evidence type="ECO:0000313" key="2">
    <source>
        <dbReference type="Proteomes" id="UP000051297"/>
    </source>
</evidence>
<dbReference type="EMBL" id="LDXK01000001">
    <property type="protein sequence ID" value="KRT67824.1"/>
    <property type="molecule type" value="Genomic_DNA"/>
</dbReference>